<keyword evidence="1" id="KW-0472">Membrane</keyword>
<keyword evidence="1" id="KW-1133">Transmembrane helix</keyword>
<protein>
    <submittedName>
        <fullName evidence="2">Uncharacterized protein</fullName>
    </submittedName>
</protein>
<feature type="transmembrane region" description="Helical" evidence="1">
    <location>
        <begin position="42"/>
        <end position="63"/>
    </location>
</feature>
<keyword evidence="1" id="KW-0812">Transmembrane</keyword>
<dbReference type="EnsemblMetazoa" id="AMEC015012-RA">
    <property type="protein sequence ID" value="AMEC015012-PA"/>
    <property type="gene ID" value="AMEC015012"/>
</dbReference>
<feature type="transmembrane region" description="Helical" evidence="1">
    <location>
        <begin position="101"/>
        <end position="124"/>
    </location>
</feature>
<evidence type="ECO:0000256" key="1">
    <source>
        <dbReference type="SAM" id="Phobius"/>
    </source>
</evidence>
<dbReference type="AlphaFoldDB" id="A0A182U6X0"/>
<reference evidence="3" key="1">
    <citation type="submission" date="2014-01" db="EMBL/GenBank/DDBJ databases">
        <title>The Genome Sequence of Anopheles melas CM1001059_A (V2).</title>
        <authorList>
            <consortium name="The Broad Institute Genomics Platform"/>
            <person name="Neafsey D.E."/>
            <person name="Besansky N."/>
            <person name="Howell P."/>
            <person name="Walton C."/>
            <person name="Young S.K."/>
            <person name="Zeng Q."/>
            <person name="Gargeya S."/>
            <person name="Fitzgerald M."/>
            <person name="Haas B."/>
            <person name="Abouelleil A."/>
            <person name="Allen A.W."/>
            <person name="Alvarado L."/>
            <person name="Arachchi H.M."/>
            <person name="Berlin A.M."/>
            <person name="Chapman S.B."/>
            <person name="Gainer-Dewar J."/>
            <person name="Goldberg J."/>
            <person name="Griggs A."/>
            <person name="Gujja S."/>
            <person name="Hansen M."/>
            <person name="Howarth C."/>
            <person name="Imamovic A."/>
            <person name="Ireland A."/>
            <person name="Larimer J."/>
            <person name="McCowan C."/>
            <person name="Murphy C."/>
            <person name="Pearson M."/>
            <person name="Poon T.W."/>
            <person name="Priest M."/>
            <person name="Roberts A."/>
            <person name="Saif S."/>
            <person name="Shea T."/>
            <person name="Sisk P."/>
            <person name="Sykes S."/>
            <person name="Wortman J."/>
            <person name="Nusbaum C."/>
            <person name="Birren B."/>
        </authorList>
    </citation>
    <scope>NUCLEOTIDE SEQUENCE [LARGE SCALE GENOMIC DNA]</scope>
    <source>
        <strain evidence="3">CM1001059</strain>
    </source>
</reference>
<evidence type="ECO:0000313" key="2">
    <source>
        <dbReference type="EnsemblMetazoa" id="AMEC015012-PA"/>
    </source>
</evidence>
<dbReference type="VEuPathDB" id="VectorBase:AMEC015012"/>
<reference evidence="2" key="2">
    <citation type="submission" date="2020-05" db="UniProtKB">
        <authorList>
            <consortium name="EnsemblMetazoa"/>
        </authorList>
    </citation>
    <scope>IDENTIFICATION</scope>
    <source>
        <strain evidence="2">CM1001059</strain>
    </source>
</reference>
<name>A0A182U6X0_9DIPT</name>
<proteinExistence type="predicted"/>
<dbReference type="Proteomes" id="UP000075902">
    <property type="component" value="Unassembled WGS sequence"/>
</dbReference>
<keyword evidence="3" id="KW-1185">Reference proteome</keyword>
<feature type="transmembrane region" description="Helical" evidence="1">
    <location>
        <begin position="7"/>
        <end position="30"/>
    </location>
</feature>
<organism evidence="2 3">
    <name type="scientific">Anopheles melas</name>
    <dbReference type="NCBI Taxonomy" id="34690"/>
    <lineage>
        <taxon>Eukaryota</taxon>
        <taxon>Metazoa</taxon>
        <taxon>Ecdysozoa</taxon>
        <taxon>Arthropoda</taxon>
        <taxon>Hexapoda</taxon>
        <taxon>Insecta</taxon>
        <taxon>Pterygota</taxon>
        <taxon>Neoptera</taxon>
        <taxon>Endopterygota</taxon>
        <taxon>Diptera</taxon>
        <taxon>Nematocera</taxon>
        <taxon>Culicoidea</taxon>
        <taxon>Culicidae</taxon>
        <taxon>Anophelinae</taxon>
        <taxon>Anopheles</taxon>
    </lineage>
</organism>
<sequence length="126" mass="13899">MSDLATYVAGLIPMIATCTGVALVSTNITFTLRLRFVPLNQHFLGMLLLLAMFRLPVLMLLLFSSMLQLSRRTDDAGWPIRHGLVRVDVHIPMVSLTLGQVLGLVSVMIVTNIAPLSVANWFVFGF</sequence>
<evidence type="ECO:0000313" key="3">
    <source>
        <dbReference type="Proteomes" id="UP000075902"/>
    </source>
</evidence>
<accession>A0A182U6X0</accession>